<dbReference type="KEGG" id="asan:AWM72_04060"/>
<dbReference type="Proteomes" id="UP000069912">
    <property type="component" value="Chromosome"/>
</dbReference>
<feature type="short sequence motif" description="Important for interaction with partner proteins" evidence="2">
    <location>
        <begin position="191"/>
        <end position="196"/>
    </location>
</feature>
<dbReference type="NCBIfam" id="TIGR00621">
    <property type="entry name" value="ssb"/>
    <property type="match status" value="1"/>
</dbReference>
<dbReference type="EMBL" id="CP014160">
    <property type="protein sequence ID" value="AMB93993.1"/>
    <property type="molecule type" value="Genomic_DNA"/>
</dbReference>
<keyword evidence="2" id="KW-0234">DNA repair</keyword>
<evidence type="ECO:0000256" key="1">
    <source>
        <dbReference type="ARBA" id="ARBA00023125"/>
    </source>
</evidence>
<dbReference type="PANTHER" id="PTHR10302">
    <property type="entry name" value="SINGLE-STRANDED DNA-BINDING PROTEIN"/>
    <property type="match status" value="1"/>
</dbReference>
<proteinExistence type="inferred from homology"/>
<keyword evidence="7" id="KW-1185">Reference proteome</keyword>
<feature type="compositionally biased region" description="Low complexity" evidence="4">
    <location>
        <begin position="170"/>
        <end position="189"/>
    </location>
</feature>
<sequence>MINNVVLVGRLTREVDLRYTQSGIAVANFTVACDRNFRNSQGETETDFISCVMWRKSAENFAKFTRKGSLVGIEGSIQTRNYENQQGQRVYVTEVLANNFSLLEPKSVTESRPQSNNNSYGNNAYQGNNFGSSNQNQDPFASQANQDPFASNDNSSPFSAGGFGNDNPFASGNNDQNQSSNNDGSSINIADDDLPF</sequence>
<dbReference type="Pfam" id="PF00436">
    <property type="entry name" value="SSB"/>
    <property type="match status" value="1"/>
</dbReference>
<keyword evidence="2" id="KW-0227">DNA damage</keyword>
<feature type="compositionally biased region" description="Low complexity" evidence="4">
    <location>
        <begin position="126"/>
        <end position="137"/>
    </location>
</feature>
<feature type="region of interest" description="Disordered" evidence="4">
    <location>
        <begin position="106"/>
        <end position="196"/>
    </location>
</feature>
<dbReference type="Proteomes" id="UP000234239">
    <property type="component" value="Unassembled WGS sequence"/>
</dbReference>
<evidence type="ECO:0000313" key="7">
    <source>
        <dbReference type="Proteomes" id="UP000069912"/>
    </source>
</evidence>
<name>A0A0X8FAY5_9LACT</name>
<dbReference type="SUPFAM" id="SSF50249">
    <property type="entry name" value="Nucleic acid-binding proteins"/>
    <property type="match status" value="1"/>
</dbReference>
<dbReference type="GO" id="GO:0006260">
    <property type="term" value="P:DNA replication"/>
    <property type="evidence" value="ECO:0007669"/>
    <property type="project" value="UniProtKB-UniRule"/>
</dbReference>
<evidence type="ECO:0000256" key="4">
    <source>
        <dbReference type="SAM" id="MobiDB-lite"/>
    </source>
</evidence>
<dbReference type="InterPro" id="IPR012340">
    <property type="entry name" value="NA-bd_OB-fold"/>
</dbReference>
<evidence type="ECO:0000313" key="6">
    <source>
        <dbReference type="EMBL" id="PKZ20761.1"/>
    </source>
</evidence>
<dbReference type="InterPro" id="IPR000424">
    <property type="entry name" value="Primosome_PriB/ssb"/>
</dbReference>
<dbReference type="GO" id="GO:0009295">
    <property type="term" value="C:nucleoid"/>
    <property type="evidence" value="ECO:0007669"/>
    <property type="project" value="TreeGrafter"/>
</dbReference>
<dbReference type="GO" id="GO:0003697">
    <property type="term" value="F:single-stranded DNA binding"/>
    <property type="evidence" value="ECO:0007669"/>
    <property type="project" value="UniProtKB-UniRule"/>
</dbReference>
<organism evidence="5 7">
    <name type="scientific">Aerococcus sanguinicola</name>
    <dbReference type="NCBI Taxonomy" id="119206"/>
    <lineage>
        <taxon>Bacteria</taxon>
        <taxon>Bacillati</taxon>
        <taxon>Bacillota</taxon>
        <taxon>Bacilli</taxon>
        <taxon>Lactobacillales</taxon>
        <taxon>Aerococcaceae</taxon>
        <taxon>Aerococcus</taxon>
    </lineage>
</organism>
<dbReference type="RefSeq" id="WP_067973604.1">
    <property type="nucleotide sequence ID" value="NZ_CAJHKM010000005.1"/>
</dbReference>
<reference evidence="5 7" key="1">
    <citation type="journal article" date="2016" name="Genome Announc.">
        <title>Complete Genome Sequences of Aerococcus christensenii CCUG 28831T, Aerococcus sanguinicola CCUG 43001T, Aerococcus urinae CCUG 36881T, Aerococcus urinaeequi CCUG 28094T, Aerococcus urinaehominis CCUG 42038 BT, and Aerococcus viridans CCUG 4311T.</title>
        <authorList>
            <person name="Carkaci D."/>
            <person name="Dargis R."/>
            <person name="Nielsen X.C."/>
            <person name="Skovgaard O."/>
            <person name="Fuursted K."/>
            <person name="Christensen J.J."/>
        </authorList>
    </citation>
    <scope>NUCLEOTIDE SEQUENCE [LARGE SCALE GENOMIC DNA]</scope>
    <source>
        <strain evidence="5 7">CCUG43001</strain>
    </source>
</reference>
<dbReference type="GeneID" id="92903246"/>
<comment type="subunit">
    <text evidence="2">Homotetramer.</text>
</comment>
<keyword evidence="1 2" id="KW-0238">DNA-binding</keyword>
<keyword evidence="2" id="KW-0235">DNA replication</keyword>
<dbReference type="PANTHER" id="PTHR10302:SF27">
    <property type="entry name" value="SINGLE-STRANDED DNA-BINDING PROTEIN"/>
    <property type="match status" value="1"/>
</dbReference>
<comment type="caution">
    <text evidence="2">Lacks conserved residue(s) required for the propagation of feature annotation.</text>
</comment>
<keyword evidence="2" id="KW-0233">DNA recombination</keyword>
<evidence type="ECO:0000313" key="8">
    <source>
        <dbReference type="Proteomes" id="UP000234239"/>
    </source>
</evidence>
<gene>
    <name evidence="5" type="ORF">AWM72_04060</name>
    <name evidence="6" type="ORF">CYJ28_09060</name>
</gene>
<dbReference type="PROSITE" id="PS50935">
    <property type="entry name" value="SSB"/>
    <property type="match status" value="1"/>
</dbReference>
<feature type="compositionally biased region" description="Polar residues" evidence="4">
    <location>
        <begin position="108"/>
        <end position="125"/>
    </location>
</feature>
<reference evidence="6 8" key="3">
    <citation type="submission" date="2017-12" db="EMBL/GenBank/DDBJ databases">
        <title>Phylogenetic diversity of female urinary microbiome.</title>
        <authorList>
            <person name="Thomas-White K."/>
            <person name="Wolfe A.J."/>
        </authorList>
    </citation>
    <scope>NUCLEOTIDE SEQUENCE [LARGE SCALE GENOMIC DNA]</scope>
    <source>
        <strain evidence="6 8">UMB0139</strain>
    </source>
</reference>
<evidence type="ECO:0000256" key="3">
    <source>
        <dbReference type="RuleBase" id="RU000524"/>
    </source>
</evidence>
<reference evidence="7" key="2">
    <citation type="submission" date="2016-01" db="EMBL/GenBank/DDBJ databases">
        <title>Six Aerococcus type strain genome sequencing and assembly using PacBio and Illumina Hiseq.</title>
        <authorList>
            <person name="Carkaci D."/>
            <person name="Dargis R."/>
            <person name="Nielsen X.C."/>
            <person name="Skovgaard O."/>
            <person name="Fuursted K."/>
            <person name="Christensen J.J."/>
        </authorList>
    </citation>
    <scope>NUCLEOTIDE SEQUENCE [LARGE SCALE GENOMIC DNA]</scope>
    <source>
        <strain evidence="7">CCUG43001</strain>
    </source>
</reference>
<dbReference type="AlphaFoldDB" id="A0A0X8FAY5"/>
<dbReference type="GO" id="GO:0006281">
    <property type="term" value="P:DNA repair"/>
    <property type="evidence" value="ECO:0007669"/>
    <property type="project" value="UniProtKB-UniRule"/>
</dbReference>
<evidence type="ECO:0000313" key="5">
    <source>
        <dbReference type="EMBL" id="AMB93993.1"/>
    </source>
</evidence>
<dbReference type="EMBL" id="PKGY01000006">
    <property type="protein sequence ID" value="PKZ20761.1"/>
    <property type="molecule type" value="Genomic_DNA"/>
</dbReference>
<accession>A0A0X8FAY5</accession>
<dbReference type="GO" id="GO:0006310">
    <property type="term" value="P:DNA recombination"/>
    <property type="evidence" value="ECO:0007669"/>
    <property type="project" value="UniProtKB-UniRule"/>
</dbReference>
<dbReference type="HAMAP" id="MF_00984">
    <property type="entry name" value="SSB"/>
    <property type="match status" value="1"/>
</dbReference>
<dbReference type="OrthoDB" id="9809878at2"/>
<dbReference type="CDD" id="cd04496">
    <property type="entry name" value="SSB_OBF"/>
    <property type="match status" value="1"/>
</dbReference>
<comment type="function">
    <text evidence="2">Plays an important role in DNA replication, recombination and repair. Binds to ssDNA and to an array of partner proteins to recruit them to their sites of action during DNA metabolism.</text>
</comment>
<dbReference type="Gene3D" id="2.40.50.140">
    <property type="entry name" value="Nucleic acid-binding proteins"/>
    <property type="match status" value="1"/>
</dbReference>
<dbReference type="InterPro" id="IPR011344">
    <property type="entry name" value="ssDNA-bd"/>
</dbReference>
<feature type="compositionally biased region" description="Polar residues" evidence="4">
    <location>
        <begin position="138"/>
        <end position="158"/>
    </location>
</feature>
<evidence type="ECO:0000256" key="2">
    <source>
        <dbReference type="HAMAP-Rule" id="MF_00984"/>
    </source>
</evidence>
<protein>
    <recommendedName>
        <fullName evidence="2 3">Single-stranded DNA-binding protein</fullName>
        <shortName evidence="2">SSB</shortName>
    </recommendedName>
</protein>